<sequence length="290" mass="32042">MSPHLPISPDQIARQAIDAAEAGAAVLHLHARDPETGRPTADPDVFMQFLPRIKQGTDAIVNITTGGGQGMSMDDRLAAPLRASPELCSLNMGSMNFGMYPMLQRYQTFKHEWEPLHLEASRDWVFKNTFKDIEEILLRLGQGHGTKFEFECYDTAHLYTLAHFLDRKLVTPPLFVQSIFGILGGTGADTENLLHSRRIADKLFGDQYHWSVMAAGRHQLPFITMGALNGANVRVGLEDSLYAGKGRLATSNAEQVRLIRSILEPLAIDIATPAEAREMLALKGADNTSF</sequence>
<keyword evidence="2" id="KW-0808">Transferase</keyword>
<evidence type="ECO:0000313" key="6">
    <source>
        <dbReference type="Proteomes" id="UP000598997"/>
    </source>
</evidence>
<evidence type="ECO:0000256" key="2">
    <source>
        <dbReference type="ARBA" id="ARBA00022679"/>
    </source>
</evidence>
<dbReference type="Proteomes" id="UP000598997">
    <property type="component" value="Unassembled WGS sequence"/>
</dbReference>
<keyword evidence="4" id="KW-0862">Zinc</keyword>
<evidence type="ECO:0000256" key="3">
    <source>
        <dbReference type="ARBA" id="ARBA00022723"/>
    </source>
</evidence>
<evidence type="ECO:0000313" key="5">
    <source>
        <dbReference type="EMBL" id="GGD54476.1"/>
    </source>
</evidence>
<dbReference type="InterPro" id="IPR008567">
    <property type="entry name" value="BKACE"/>
</dbReference>
<dbReference type="Pfam" id="PF05853">
    <property type="entry name" value="BKACE"/>
    <property type="match status" value="1"/>
</dbReference>
<keyword evidence="3" id="KW-0479">Metal-binding</keyword>
<evidence type="ECO:0000256" key="4">
    <source>
        <dbReference type="ARBA" id="ARBA00022833"/>
    </source>
</evidence>
<dbReference type="GO" id="GO:0043720">
    <property type="term" value="F:3-keto-5-aminohexanoate cleavage activity"/>
    <property type="evidence" value="ECO:0007669"/>
    <property type="project" value="InterPro"/>
</dbReference>
<accession>A0A916YNY8</accession>
<protein>
    <submittedName>
        <fullName evidence="5">3-keto-5-aminohexanoate cleavage protein</fullName>
    </submittedName>
</protein>
<name>A0A916YNY8_9SPHN</name>
<dbReference type="PANTHER" id="PTHR37418:SF2">
    <property type="entry name" value="3-KETO-5-AMINOHEXANOATE CLEAVAGE ENZYME"/>
    <property type="match status" value="1"/>
</dbReference>
<comment type="cofactor">
    <cofactor evidence="1">
        <name>Zn(2+)</name>
        <dbReference type="ChEBI" id="CHEBI:29105"/>
    </cofactor>
</comment>
<dbReference type="Gene3D" id="3.20.20.70">
    <property type="entry name" value="Aldolase class I"/>
    <property type="match status" value="1"/>
</dbReference>
<dbReference type="AlphaFoldDB" id="A0A916YNY8"/>
<comment type="caution">
    <text evidence="5">The sequence shown here is derived from an EMBL/GenBank/DDBJ whole genome shotgun (WGS) entry which is preliminary data.</text>
</comment>
<proteinExistence type="predicted"/>
<dbReference type="PANTHER" id="PTHR37418">
    <property type="entry name" value="3-KETO-5-AMINOHEXANOATE CLEAVAGE ENZYME-RELATED"/>
    <property type="match status" value="1"/>
</dbReference>
<gene>
    <name evidence="5" type="ORF">GCM10010989_30780</name>
</gene>
<evidence type="ECO:0000256" key="1">
    <source>
        <dbReference type="ARBA" id="ARBA00001947"/>
    </source>
</evidence>
<dbReference type="InterPro" id="IPR013785">
    <property type="entry name" value="Aldolase_TIM"/>
</dbReference>
<reference evidence="5 6" key="1">
    <citation type="journal article" date="2014" name="Int. J. Syst. Evol. Microbiol.">
        <title>Complete genome sequence of Corynebacterium casei LMG S-19264T (=DSM 44701T), isolated from a smear-ripened cheese.</title>
        <authorList>
            <consortium name="US DOE Joint Genome Institute (JGI-PGF)"/>
            <person name="Walter F."/>
            <person name="Albersmeier A."/>
            <person name="Kalinowski J."/>
            <person name="Ruckert C."/>
        </authorList>
    </citation>
    <scope>NUCLEOTIDE SEQUENCE [LARGE SCALE GENOMIC DNA]</scope>
    <source>
        <strain evidence="5 6">CGMCC 1.15358</strain>
    </source>
</reference>
<organism evidence="5 6">
    <name type="scientific">Croceicoccus pelagius</name>
    <dbReference type="NCBI Taxonomy" id="1703341"/>
    <lineage>
        <taxon>Bacteria</taxon>
        <taxon>Pseudomonadati</taxon>
        <taxon>Pseudomonadota</taxon>
        <taxon>Alphaproteobacteria</taxon>
        <taxon>Sphingomonadales</taxon>
        <taxon>Erythrobacteraceae</taxon>
        <taxon>Croceicoccus</taxon>
    </lineage>
</organism>
<keyword evidence="6" id="KW-1185">Reference proteome</keyword>
<dbReference type="GO" id="GO:0046872">
    <property type="term" value="F:metal ion binding"/>
    <property type="evidence" value="ECO:0007669"/>
    <property type="project" value="UniProtKB-KW"/>
</dbReference>
<dbReference type="EMBL" id="BMIO01000021">
    <property type="protein sequence ID" value="GGD54476.1"/>
    <property type="molecule type" value="Genomic_DNA"/>
</dbReference>